<keyword evidence="4" id="KW-1185">Reference proteome</keyword>
<feature type="short sequence motif" description="Histidine triad motif" evidence="1">
    <location>
        <begin position="98"/>
        <end position="102"/>
    </location>
</feature>
<evidence type="ECO:0000313" key="4">
    <source>
        <dbReference type="Proteomes" id="UP000597444"/>
    </source>
</evidence>
<dbReference type="SUPFAM" id="SSF54197">
    <property type="entry name" value="HIT-like"/>
    <property type="match status" value="1"/>
</dbReference>
<evidence type="ECO:0000256" key="1">
    <source>
        <dbReference type="PROSITE-ProRule" id="PRU00464"/>
    </source>
</evidence>
<dbReference type="RefSeq" id="WP_220207351.1">
    <property type="nucleotide sequence ID" value="NZ_BNJK01000001.1"/>
</dbReference>
<dbReference type="Pfam" id="PF01230">
    <property type="entry name" value="HIT"/>
    <property type="match status" value="1"/>
</dbReference>
<dbReference type="InterPro" id="IPR036265">
    <property type="entry name" value="HIT-like_sf"/>
</dbReference>
<dbReference type="PROSITE" id="PS51084">
    <property type="entry name" value="HIT_2"/>
    <property type="match status" value="1"/>
</dbReference>
<dbReference type="Proteomes" id="UP000597444">
    <property type="component" value="Unassembled WGS sequence"/>
</dbReference>
<feature type="domain" description="HIT" evidence="2">
    <location>
        <begin position="9"/>
        <end position="113"/>
    </location>
</feature>
<dbReference type="AlphaFoldDB" id="A0A8J3IV44"/>
<sequence>MNDDTTQTNCVFCQRSKIDTYILKETPHFRIITDYAPLVEGHLLIMPQEHYACYGTVPASFDAELHELKREVRTFFDRFYASPVVFWEHGVFRQTVFHAHLHCFPFKGITYNLTDGLHDLVVSSQDDLRTWYASQGHYFYLEDPHHALLFSPDMDRYFHVIRTILWTGATAHNGKTEWRSPQQRQEAGKAMIPLTAARWKQFQQQGEAHAQ</sequence>
<proteinExistence type="predicted"/>
<comment type="caution">
    <text evidence="3">The sequence shown here is derived from an EMBL/GenBank/DDBJ whole genome shotgun (WGS) entry which is preliminary data.</text>
</comment>
<evidence type="ECO:0000259" key="2">
    <source>
        <dbReference type="PROSITE" id="PS51084"/>
    </source>
</evidence>
<name>A0A8J3IV44_9CHLR</name>
<reference evidence="3" key="1">
    <citation type="submission" date="2020-10" db="EMBL/GenBank/DDBJ databases">
        <title>Taxonomic study of unclassified bacteria belonging to the class Ktedonobacteria.</title>
        <authorList>
            <person name="Yabe S."/>
            <person name="Wang C.M."/>
            <person name="Zheng Y."/>
            <person name="Sakai Y."/>
            <person name="Cavaletti L."/>
            <person name="Monciardini P."/>
            <person name="Donadio S."/>
        </authorList>
    </citation>
    <scope>NUCLEOTIDE SEQUENCE</scope>
    <source>
        <strain evidence="3">ID150040</strain>
    </source>
</reference>
<dbReference type="Gene3D" id="3.30.428.10">
    <property type="entry name" value="HIT-like"/>
    <property type="match status" value="1"/>
</dbReference>
<dbReference type="GO" id="GO:0003824">
    <property type="term" value="F:catalytic activity"/>
    <property type="evidence" value="ECO:0007669"/>
    <property type="project" value="InterPro"/>
</dbReference>
<dbReference type="InterPro" id="IPR011146">
    <property type="entry name" value="HIT-like"/>
</dbReference>
<gene>
    <name evidence="3" type="ORF">KSF_067990</name>
</gene>
<organism evidence="3 4">
    <name type="scientific">Reticulibacter mediterranei</name>
    <dbReference type="NCBI Taxonomy" id="2778369"/>
    <lineage>
        <taxon>Bacteria</taxon>
        <taxon>Bacillati</taxon>
        <taxon>Chloroflexota</taxon>
        <taxon>Ktedonobacteria</taxon>
        <taxon>Ktedonobacterales</taxon>
        <taxon>Reticulibacteraceae</taxon>
        <taxon>Reticulibacter</taxon>
    </lineage>
</organism>
<evidence type="ECO:0000313" key="3">
    <source>
        <dbReference type="EMBL" id="GHO96751.1"/>
    </source>
</evidence>
<dbReference type="EMBL" id="BNJK01000001">
    <property type="protein sequence ID" value="GHO96751.1"/>
    <property type="molecule type" value="Genomic_DNA"/>
</dbReference>
<protein>
    <recommendedName>
        <fullName evidence="2">HIT domain-containing protein</fullName>
    </recommendedName>
</protein>
<accession>A0A8J3IV44</accession>